<comment type="caution">
    <text evidence="1">The sequence shown here is derived from an EMBL/GenBank/DDBJ whole genome shotgun (WGS) entry which is preliminary data.</text>
</comment>
<gene>
    <name evidence="1" type="ORF">S06H3_06625</name>
</gene>
<dbReference type="EMBL" id="BARV01002592">
    <property type="protein sequence ID" value="GAH93890.1"/>
    <property type="molecule type" value="Genomic_DNA"/>
</dbReference>
<accession>X1KJW0</accession>
<evidence type="ECO:0000313" key="1">
    <source>
        <dbReference type="EMBL" id="GAH93890.1"/>
    </source>
</evidence>
<proteinExistence type="predicted"/>
<feature type="non-terminal residue" evidence="1">
    <location>
        <position position="1"/>
    </location>
</feature>
<reference evidence="1" key="1">
    <citation type="journal article" date="2014" name="Front. Microbiol.">
        <title>High frequency of phylogenetically diverse reductive dehalogenase-homologous genes in deep subseafloor sedimentary metagenomes.</title>
        <authorList>
            <person name="Kawai M."/>
            <person name="Futagami T."/>
            <person name="Toyoda A."/>
            <person name="Takaki Y."/>
            <person name="Nishi S."/>
            <person name="Hori S."/>
            <person name="Arai W."/>
            <person name="Tsubouchi T."/>
            <person name="Morono Y."/>
            <person name="Uchiyama I."/>
            <person name="Ito T."/>
            <person name="Fujiyama A."/>
            <person name="Inagaki F."/>
            <person name="Takami H."/>
        </authorList>
    </citation>
    <scope>NUCLEOTIDE SEQUENCE</scope>
    <source>
        <strain evidence="1">Expedition CK06-06</strain>
    </source>
</reference>
<protein>
    <submittedName>
        <fullName evidence="1">Uncharacterized protein</fullName>
    </submittedName>
</protein>
<sequence length="140" mass="15631">VYDDGTTESVKGISNSYWETMSIQDDGSSPISVIQYCLNAKIPTSETFNTREYRCDVSIVQDGVEFYQMTYTTTDSINVTVDEWTRIITVPLDIQSISSDWADGVYHVSFENAGAIENINVPDGRSIDISVDYGNVTFLI</sequence>
<name>X1KJW0_9ZZZZ</name>
<organism evidence="1">
    <name type="scientific">marine sediment metagenome</name>
    <dbReference type="NCBI Taxonomy" id="412755"/>
    <lineage>
        <taxon>unclassified sequences</taxon>
        <taxon>metagenomes</taxon>
        <taxon>ecological metagenomes</taxon>
    </lineage>
</organism>
<dbReference type="AlphaFoldDB" id="X1KJW0"/>